<accession>A0A934M2D5</accession>
<evidence type="ECO:0000313" key="1">
    <source>
        <dbReference type="EMBL" id="MBI6871815.1"/>
    </source>
</evidence>
<comment type="caution">
    <text evidence="1">The sequence shown here is derived from an EMBL/GenBank/DDBJ whole genome shotgun (WGS) entry which is preliminary data.</text>
</comment>
<protein>
    <submittedName>
        <fullName evidence="1">Uncharacterized protein</fullName>
    </submittedName>
</protein>
<keyword evidence="2" id="KW-1185">Reference proteome</keyword>
<organism evidence="1 2">
    <name type="scientific">Clostridium aciditolerans</name>
    <dbReference type="NCBI Taxonomy" id="339861"/>
    <lineage>
        <taxon>Bacteria</taxon>
        <taxon>Bacillati</taxon>
        <taxon>Bacillota</taxon>
        <taxon>Clostridia</taxon>
        <taxon>Eubacteriales</taxon>
        <taxon>Clostridiaceae</taxon>
        <taxon>Clostridium</taxon>
    </lineage>
</organism>
<reference evidence="1" key="1">
    <citation type="submission" date="2020-12" db="EMBL/GenBank/DDBJ databases">
        <title>Clostridium thailandense sp. nov., a novel acetogenic bacterium isolated from peat land soil in Thailand.</title>
        <authorList>
            <person name="Chaikitkaew S."/>
            <person name="Birkeland N.K."/>
        </authorList>
    </citation>
    <scope>NUCLEOTIDE SEQUENCE</scope>
    <source>
        <strain evidence="1">DSM 17425</strain>
    </source>
</reference>
<gene>
    <name evidence="1" type="ORF">I6U51_03725</name>
</gene>
<dbReference type="Proteomes" id="UP000622687">
    <property type="component" value="Unassembled WGS sequence"/>
</dbReference>
<proteinExistence type="predicted"/>
<sequence>MVAFKKMWDDVCTILANNEIKDLQIVENYNSGFVVKENENTYFVNKDDFVDFWCNMLFFNKVDEESFAQEGKSSFKYVYKIIKKLPYITESEGSLNLTE</sequence>
<dbReference type="EMBL" id="JAEEGB010000004">
    <property type="protein sequence ID" value="MBI6871815.1"/>
    <property type="molecule type" value="Genomic_DNA"/>
</dbReference>
<evidence type="ECO:0000313" key="2">
    <source>
        <dbReference type="Proteomes" id="UP000622687"/>
    </source>
</evidence>
<name>A0A934M2D5_9CLOT</name>
<dbReference type="RefSeq" id="WP_211141244.1">
    <property type="nucleotide sequence ID" value="NZ_JAEEGB010000004.1"/>
</dbReference>
<dbReference type="AlphaFoldDB" id="A0A934M2D5"/>